<reference evidence="1" key="1">
    <citation type="submission" date="2021-08" db="EMBL/GenBank/DDBJ databases">
        <title>The first chromosome-level gecko genome reveals the dynamic sex chromosomes of Neotropical dwarf geckos (Sphaerodactylidae: Sphaerodactylus).</title>
        <authorList>
            <person name="Pinto B.J."/>
            <person name="Keating S.E."/>
            <person name="Gamble T."/>
        </authorList>
    </citation>
    <scope>NUCLEOTIDE SEQUENCE</scope>
    <source>
        <strain evidence="1">TG3544</strain>
    </source>
</reference>
<accession>A0ACB8FDB4</accession>
<organism evidence="1 2">
    <name type="scientific">Sphaerodactylus townsendi</name>
    <dbReference type="NCBI Taxonomy" id="933632"/>
    <lineage>
        <taxon>Eukaryota</taxon>
        <taxon>Metazoa</taxon>
        <taxon>Chordata</taxon>
        <taxon>Craniata</taxon>
        <taxon>Vertebrata</taxon>
        <taxon>Euteleostomi</taxon>
        <taxon>Lepidosauria</taxon>
        <taxon>Squamata</taxon>
        <taxon>Bifurcata</taxon>
        <taxon>Gekkota</taxon>
        <taxon>Sphaerodactylidae</taxon>
        <taxon>Sphaerodactylus</taxon>
    </lineage>
</organism>
<evidence type="ECO:0000313" key="1">
    <source>
        <dbReference type="EMBL" id="KAH8003460.1"/>
    </source>
</evidence>
<sequence>MLLPGPDLSFSAFLSLLALSAAFLSFLSKSSTFLFSFFFSSSLLSFFNSCFPFLAGSLISFSFWFIFSLKKGEMFVKEHTLRDQVSASQMHATIPTPDQTHIFISKELHHTVLVMPEELC</sequence>
<comment type="caution">
    <text evidence="1">The sequence shown here is derived from an EMBL/GenBank/DDBJ whole genome shotgun (WGS) entry which is preliminary data.</text>
</comment>
<evidence type="ECO:0000313" key="2">
    <source>
        <dbReference type="Proteomes" id="UP000827872"/>
    </source>
</evidence>
<proteinExistence type="predicted"/>
<keyword evidence="2" id="KW-1185">Reference proteome</keyword>
<protein>
    <submittedName>
        <fullName evidence="1">Uncharacterized protein</fullName>
    </submittedName>
</protein>
<gene>
    <name evidence="1" type="ORF">K3G42_018918</name>
</gene>
<dbReference type="EMBL" id="CM037622">
    <property type="protein sequence ID" value="KAH8003460.1"/>
    <property type="molecule type" value="Genomic_DNA"/>
</dbReference>
<dbReference type="Proteomes" id="UP000827872">
    <property type="component" value="Linkage Group LG09"/>
</dbReference>
<name>A0ACB8FDB4_9SAUR</name>